<dbReference type="PANTHER" id="PTHR33993:SF14">
    <property type="entry name" value="GB|AAF24581.1"/>
    <property type="match status" value="1"/>
</dbReference>
<reference evidence="2 3" key="1">
    <citation type="submission" date="2020-07" db="EMBL/GenBank/DDBJ databases">
        <title>Sequencing the genomes of 1000 actinobacteria strains.</title>
        <authorList>
            <person name="Klenk H.-P."/>
        </authorList>
    </citation>
    <scope>NUCLEOTIDE SEQUENCE [LARGE SCALE GENOMIC DNA]</scope>
    <source>
        <strain evidence="2 3">DSM 44442</strain>
    </source>
</reference>
<dbReference type="SUPFAM" id="SSF54593">
    <property type="entry name" value="Glyoxalase/Bleomycin resistance protein/Dihydroxybiphenyl dioxygenase"/>
    <property type="match status" value="1"/>
</dbReference>
<dbReference type="InterPro" id="IPR037523">
    <property type="entry name" value="VOC_core"/>
</dbReference>
<dbReference type="PROSITE" id="PS51819">
    <property type="entry name" value="VOC"/>
    <property type="match status" value="1"/>
</dbReference>
<dbReference type="EMBL" id="JACCFS010000001">
    <property type="protein sequence ID" value="NYJ33511.1"/>
    <property type="molecule type" value="Genomic_DNA"/>
</dbReference>
<protein>
    <recommendedName>
        <fullName evidence="1">VOC domain-containing protein</fullName>
    </recommendedName>
</protein>
<keyword evidence="3" id="KW-1185">Reference proteome</keyword>
<comment type="caution">
    <text evidence="2">The sequence shown here is derived from an EMBL/GenBank/DDBJ whole genome shotgun (WGS) entry which is preliminary data.</text>
</comment>
<dbReference type="InterPro" id="IPR004360">
    <property type="entry name" value="Glyas_Fos-R_dOase_dom"/>
</dbReference>
<dbReference type="RefSeq" id="WP_179821730.1">
    <property type="nucleotide sequence ID" value="NZ_JACCFS010000001.1"/>
</dbReference>
<dbReference type="AlphaFoldDB" id="A0A7Z0J903"/>
<feature type="domain" description="VOC" evidence="1">
    <location>
        <begin position="3"/>
        <end position="115"/>
    </location>
</feature>
<proteinExistence type="predicted"/>
<accession>A0A7Z0J903</accession>
<evidence type="ECO:0000259" key="1">
    <source>
        <dbReference type="PROSITE" id="PS51819"/>
    </source>
</evidence>
<organism evidence="2 3">
    <name type="scientific">Nocardiopsis aegyptia</name>
    <dbReference type="NCBI Taxonomy" id="220378"/>
    <lineage>
        <taxon>Bacteria</taxon>
        <taxon>Bacillati</taxon>
        <taxon>Actinomycetota</taxon>
        <taxon>Actinomycetes</taxon>
        <taxon>Streptosporangiales</taxon>
        <taxon>Nocardiopsidaceae</taxon>
        <taxon>Nocardiopsis</taxon>
    </lineage>
</organism>
<dbReference type="PANTHER" id="PTHR33993">
    <property type="entry name" value="GLYOXALASE-RELATED"/>
    <property type="match status" value="1"/>
</dbReference>
<dbReference type="Gene3D" id="3.10.180.10">
    <property type="entry name" value="2,3-Dihydroxybiphenyl 1,2-Dioxygenase, domain 1"/>
    <property type="match status" value="1"/>
</dbReference>
<evidence type="ECO:0000313" key="3">
    <source>
        <dbReference type="Proteomes" id="UP000572051"/>
    </source>
</evidence>
<sequence length="117" mass="12549">MGRLVHAEITVDDLDRAARFYASAFDWTSAPSPFVDGYRTVDTGPGEGIDCALMSRAHQSQAAVVWLEVEDMDAALERVAAAGGTADHPVHDLPGRGRVAYVNDSEGNLLGLKEPPR</sequence>
<dbReference type="Proteomes" id="UP000572051">
    <property type="component" value="Unassembled WGS sequence"/>
</dbReference>
<name>A0A7Z0J903_9ACTN</name>
<evidence type="ECO:0000313" key="2">
    <source>
        <dbReference type="EMBL" id="NYJ33511.1"/>
    </source>
</evidence>
<dbReference type="InterPro" id="IPR052164">
    <property type="entry name" value="Anthracycline_SecMetBiosynth"/>
</dbReference>
<dbReference type="Pfam" id="PF00903">
    <property type="entry name" value="Glyoxalase"/>
    <property type="match status" value="1"/>
</dbReference>
<dbReference type="InterPro" id="IPR029068">
    <property type="entry name" value="Glyas_Bleomycin-R_OHBP_Dase"/>
</dbReference>
<dbReference type="CDD" id="cd07247">
    <property type="entry name" value="SgaA_N_like"/>
    <property type="match status" value="1"/>
</dbReference>
<gene>
    <name evidence="2" type="ORF">HNR10_001392</name>
</gene>